<dbReference type="InterPro" id="IPR013525">
    <property type="entry name" value="ABC2_TM"/>
</dbReference>
<proteinExistence type="predicted"/>
<dbReference type="Gene3D" id="3.40.50.300">
    <property type="entry name" value="P-loop containing nucleotide triphosphate hydrolases"/>
    <property type="match status" value="2"/>
</dbReference>
<evidence type="ECO:0000256" key="1">
    <source>
        <dbReference type="ARBA" id="ARBA00004141"/>
    </source>
</evidence>
<dbReference type="InterPro" id="IPR003593">
    <property type="entry name" value="AAA+_ATPase"/>
</dbReference>
<evidence type="ECO:0000256" key="5">
    <source>
        <dbReference type="ARBA" id="ARBA00022840"/>
    </source>
</evidence>
<evidence type="ECO:0000256" key="2">
    <source>
        <dbReference type="ARBA" id="ARBA00022448"/>
    </source>
</evidence>
<feature type="transmembrane region" description="Helical" evidence="8">
    <location>
        <begin position="1035"/>
        <end position="1056"/>
    </location>
</feature>
<evidence type="ECO:0000256" key="3">
    <source>
        <dbReference type="ARBA" id="ARBA00022692"/>
    </source>
</evidence>
<reference evidence="11" key="1">
    <citation type="journal article" date="2015" name="PLoS Genet.">
        <title>Genome Sequence and Transcriptome Analyses of Chrysochromulina tobin: Metabolic Tools for Enhanced Algal Fitness in the Prominent Order Prymnesiales (Haptophyceae).</title>
        <authorList>
            <person name="Hovde B.T."/>
            <person name="Deodato C.R."/>
            <person name="Hunsperger H.M."/>
            <person name="Ryken S.A."/>
            <person name="Yost W."/>
            <person name="Jha R.K."/>
            <person name="Patterson J."/>
            <person name="Monnat R.J. Jr."/>
            <person name="Barlow S.B."/>
            <person name="Starkenburg S.R."/>
            <person name="Cattolico R.A."/>
        </authorList>
    </citation>
    <scope>NUCLEOTIDE SEQUENCE</scope>
    <source>
        <strain evidence="11">CCMP291</strain>
    </source>
</reference>
<dbReference type="GO" id="GO:0005524">
    <property type="term" value="F:ATP binding"/>
    <property type="evidence" value="ECO:0007669"/>
    <property type="project" value="UniProtKB-KW"/>
</dbReference>
<keyword evidence="7 8" id="KW-0472">Membrane</keyword>
<dbReference type="GO" id="GO:0016020">
    <property type="term" value="C:membrane"/>
    <property type="evidence" value="ECO:0007669"/>
    <property type="project" value="UniProtKB-SubCell"/>
</dbReference>
<comment type="subcellular location">
    <subcellularLocation>
        <location evidence="1">Membrane</location>
        <topology evidence="1">Multi-pass membrane protein</topology>
    </subcellularLocation>
</comment>
<dbReference type="EMBL" id="JWZX01003083">
    <property type="protein sequence ID" value="KOO24533.1"/>
    <property type="molecule type" value="Genomic_DNA"/>
</dbReference>
<organism evidence="10 11">
    <name type="scientific">Chrysochromulina tobinii</name>
    <dbReference type="NCBI Taxonomy" id="1460289"/>
    <lineage>
        <taxon>Eukaryota</taxon>
        <taxon>Haptista</taxon>
        <taxon>Haptophyta</taxon>
        <taxon>Prymnesiophyceae</taxon>
        <taxon>Prymnesiales</taxon>
        <taxon>Chrysochromulinaceae</taxon>
        <taxon>Chrysochromulina</taxon>
    </lineage>
</organism>
<name>A0A0M0JE89_9EUKA</name>
<feature type="transmembrane region" description="Helical" evidence="8">
    <location>
        <begin position="1177"/>
        <end position="1195"/>
    </location>
</feature>
<feature type="transmembrane region" description="Helical" evidence="8">
    <location>
        <begin position="617"/>
        <end position="637"/>
    </location>
</feature>
<feature type="transmembrane region" description="Helical" evidence="8">
    <location>
        <begin position="495"/>
        <end position="516"/>
    </location>
</feature>
<dbReference type="SMART" id="SM00382">
    <property type="entry name" value="AAA"/>
    <property type="match status" value="2"/>
</dbReference>
<evidence type="ECO:0000259" key="9">
    <source>
        <dbReference type="PROSITE" id="PS50893"/>
    </source>
</evidence>
<feature type="transmembrane region" description="Helical" evidence="8">
    <location>
        <begin position="347"/>
        <end position="370"/>
    </location>
</feature>
<evidence type="ECO:0000256" key="7">
    <source>
        <dbReference type="ARBA" id="ARBA00023136"/>
    </source>
</evidence>
<dbReference type="InterPro" id="IPR017871">
    <property type="entry name" value="ABC_transporter-like_CS"/>
</dbReference>
<dbReference type="GO" id="GO:0140359">
    <property type="term" value="F:ABC-type transporter activity"/>
    <property type="evidence" value="ECO:0007669"/>
    <property type="project" value="InterPro"/>
</dbReference>
<comment type="caution">
    <text evidence="10">The sequence shown here is derived from an EMBL/GenBank/DDBJ whole genome shotgun (WGS) entry which is preliminary data.</text>
</comment>
<evidence type="ECO:0000313" key="11">
    <source>
        <dbReference type="Proteomes" id="UP000037460"/>
    </source>
</evidence>
<feature type="transmembrane region" description="Helical" evidence="8">
    <location>
        <begin position="426"/>
        <end position="450"/>
    </location>
</feature>
<keyword evidence="2" id="KW-0813">Transport</keyword>
<evidence type="ECO:0000256" key="4">
    <source>
        <dbReference type="ARBA" id="ARBA00022741"/>
    </source>
</evidence>
<feature type="transmembrane region" description="Helical" evidence="8">
    <location>
        <begin position="462"/>
        <end position="483"/>
    </location>
</feature>
<feature type="transmembrane region" description="Helical" evidence="8">
    <location>
        <begin position="1294"/>
        <end position="1313"/>
    </location>
</feature>
<dbReference type="PROSITE" id="PS50893">
    <property type="entry name" value="ABC_TRANSPORTER_2"/>
    <property type="match status" value="2"/>
</dbReference>
<dbReference type="PANTHER" id="PTHR48041:SF91">
    <property type="entry name" value="ABC TRANSPORTER G FAMILY MEMBER 28"/>
    <property type="match status" value="1"/>
</dbReference>
<evidence type="ECO:0000313" key="10">
    <source>
        <dbReference type="EMBL" id="KOO24533.1"/>
    </source>
</evidence>
<keyword evidence="6 8" id="KW-1133">Transmembrane helix</keyword>
<protein>
    <submittedName>
        <fullName evidence="10">ATP-binding cassette superfamily</fullName>
    </submittedName>
</protein>
<accession>A0A0M0JE89</accession>
<evidence type="ECO:0000256" key="8">
    <source>
        <dbReference type="SAM" id="Phobius"/>
    </source>
</evidence>
<gene>
    <name evidence="10" type="ORF">Ctob_004955</name>
</gene>
<dbReference type="InterPro" id="IPR003439">
    <property type="entry name" value="ABC_transporter-like_ATP-bd"/>
</dbReference>
<keyword evidence="11" id="KW-1185">Reference proteome</keyword>
<dbReference type="InterPro" id="IPR050352">
    <property type="entry name" value="ABCG_transporters"/>
</dbReference>
<feature type="transmembrane region" description="Helical" evidence="8">
    <location>
        <begin position="382"/>
        <end position="406"/>
    </location>
</feature>
<dbReference type="PROSITE" id="PS00211">
    <property type="entry name" value="ABC_TRANSPORTER_1"/>
    <property type="match status" value="1"/>
</dbReference>
<keyword evidence="4" id="KW-0547">Nucleotide-binding</keyword>
<feature type="transmembrane region" description="Helical" evidence="8">
    <location>
        <begin position="1110"/>
        <end position="1138"/>
    </location>
</feature>
<dbReference type="Pfam" id="PF00005">
    <property type="entry name" value="ABC_tran"/>
    <property type="match status" value="2"/>
</dbReference>
<dbReference type="PANTHER" id="PTHR48041">
    <property type="entry name" value="ABC TRANSPORTER G FAMILY MEMBER 28"/>
    <property type="match status" value="1"/>
</dbReference>
<dbReference type="Proteomes" id="UP000037460">
    <property type="component" value="Unassembled WGS sequence"/>
</dbReference>
<keyword evidence="3 8" id="KW-0812">Transmembrane</keyword>
<dbReference type="Pfam" id="PF01061">
    <property type="entry name" value="ABC2_membrane"/>
    <property type="match status" value="2"/>
</dbReference>
<feature type="transmembrane region" description="Helical" evidence="8">
    <location>
        <begin position="1068"/>
        <end position="1090"/>
    </location>
</feature>
<feature type="domain" description="ABC transporter" evidence="9">
    <location>
        <begin position="27"/>
        <end position="270"/>
    </location>
</feature>
<dbReference type="InterPro" id="IPR027417">
    <property type="entry name" value="P-loop_NTPase"/>
</dbReference>
<feature type="domain" description="ABC transporter" evidence="9">
    <location>
        <begin position="711"/>
        <end position="957"/>
    </location>
</feature>
<dbReference type="OrthoDB" id="66620at2759"/>
<sequence>MAPGAKFTLHFEHCSYIVQVSLEGKAVAVPAALKRCIKTKDKVLLSDVSASVSSGHVLAILGPSGAGKTTLLNMLTLQRKGGQPYGSVMINGTHMDGPLYREHCAYVQQQDALWASLTTREHLSYAFALCRPGVTGAAREAGIDSLLEELSLKGKPEHTQAGNQFMGGLSSGLKRRLSIALALTKQPSILFLDEPTTGVDSASAAKIMGFLKQIAAEKNVAIACTIHQPPASVFKGFDDNLVLASGRIAYFGPAADMGVYFTALGRPPAAGVNLAEFVLDLVNKDFTAPAQVDELLNAWASSEAAQHATPRAIHDKGLPQVARSSGFCSQVMSLTSRQLLLARRDPMLYVGRIIANLFVTTFFSILYLSTRERVQDQVQTRCFFVLFFTTMPLQFNLVAVLAEYFYALSLRREIKDGLFTPLTASLASWIVQPPFMFVTAASAMVTPFAIGDLDWRAFPQAWLIYGVTNWSFEGYGQFFALASHPLLGLMNFMQLFFAMFLFCGMFIDLNNLTWVFRWMAHAMPLQYTISLMVHTIFIYTPDYEDAYLCTPGEIVNSSVVPYPFPGSQYPCSARAFYCPGDATGFVCLGRTGTQILDSLSNNFANLFKSEENVTKGLLIIGAGGVLFRILYLVQMYAQTSNVQAPVPPLQVLPGSTPVEPSKSSSKHIAVSSKKLSDPDLELTQELNVEAEMLPAAPGAQGATSVLVVKGLECISPAPAGVPCMPKKENKKVLSGVSLEIPGGDVMAIIGPSDGDGTVLLNALSLEKTSTVAYGVLELDGVPITPANYAHLCSYVPNAETLWPMMTARKHLEYAFRLMRPDLTGAAMVKAVDELLLATGMVSCQHTKAGDALRQGLSGGQKRRLMMALGLVSRPKVLLLDEPTSGLDSAAAAAITRLLKDIALKNGTSILCTIQQPSAAVYAKFDRLLLLSMGRVAYSGTRIDAAGYFAKIGKTFPAAANPAEFLVDEVSKDMTSIEAVEVVLDQWTKHASSVSPALSPKQAKAKLHARQARAGLCTQIVVLTQRTFEMAFADPVIYLVRMFVVAFIITFFGIVYLESANQVQEQISFRLFFLWWLLCVPPALDIVAVFYYNIELQTARAEMKTGAYGTFAYVVANTAVQLPMMFALALCACIPGYGLGGFPWDNFVTFWIAYALSLWAFECLGQACALLRNPIIGILQFMNVWASALIFTGLVFRGEDVIWPFRILIWLFPLRWLFNSAAYDIFVPAIYEGTLPCTYGSLVNTSTGPSMCFSDFYCPDVPLTQCAGRTGTVILKNLNRNFETLNDKDERGIDILIIIAIALVYKLIFCKGVADMSQHAAIKKPDGKLIARTASTSASVAMQANAEADDLSAA</sequence>
<dbReference type="GO" id="GO:0016887">
    <property type="term" value="F:ATP hydrolysis activity"/>
    <property type="evidence" value="ECO:0007669"/>
    <property type="project" value="InterPro"/>
</dbReference>
<evidence type="ECO:0000256" key="6">
    <source>
        <dbReference type="ARBA" id="ARBA00022989"/>
    </source>
</evidence>
<keyword evidence="5 10" id="KW-0067">ATP-binding</keyword>
<dbReference type="SUPFAM" id="SSF52540">
    <property type="entry name" value="P-loop containing nucleoside triphosphate hydrolases"/>
    <property type="match status" value="2"/>
</dbReference>